<evidence type="ECO:0000313" key="3">
    <source>
        <dbReference type="Proteomes" id="UP001055172"/>
    </source>
</evidence>
<evidence type="ECO:0000313" key="2">
    <source>
        <dbReference type="EMBL" id="GJC90876.1"/>
    </source>
</evidence>
<feature type="region of interest" description="Disordered" evidence="1">
    <location>
        <begin position="109"/>
        <end position="165"/>
    </location>
</feature>
<feature type="region of interest" description="Disordered" evidence="1">
    <location>
        <begin position="602"/>
        <end position="690"/>
    </location>
</feature>
<name>A0AA37H2S0_9PEZI</name>
<reference evidence="2 3" key="1">
    <citation type="submission" date="2021-07" db="EMBL/GenBank/DDBJ databases">
        <title>Genome data of Colletotrichum spaethianum.</title>
        <authorList>
            <person name="Utami Y.D."/>
            <person name="Hiruma K."/>
        </authorList>
    </citation>
    <scope>NUCLEOTIDE SEQUENCE [LARGE SCALE GENOMIC DNA]</scope>
    <source>
        <strain evidence="2 3">MAFF 242679</strain>
    </source>
</reference>
<feature type="compositionally biased region" description="Basic and acidic residues" evidence="1">
    <location>
        <begin position="188"/>
        <end position="202"/>
    </location>
</feature>
<dbReference type="AlphaFoldDB" id="A0AA37H2S0"/>
<sequence>MTVLCCCARSKNDLEQDLGSLALLDNGAVGNVEALALVVLLVLEGDLAELGKDVLDEGVGDAALLAAHVVEDPEVGQDVVDEGHDDGDGDRVHEDDANGDEVGAAVLGQEAVDGRGGGGLATATREPAEDTEEDGQDVDGGDGADELEGGEGLEATGDEDEPVLGQGDLEEENLLDGAVLVDDTTVDDVHGTAEDPGAHGEETAEDDGDDPDLGELPLDGTLLEVGVVVLRVRETRKDVGGTYSNGNGGQISEQGEEDDEVGADSLVDDDHGGDEVDLQVQAEGDTVLDVGLHALENLARQLDGGDDGAETGGKEDDIGGGLGGLGGTLDGNTAVRLLQGGSVVDTVTSHGSQVTTLLKHLDDLVLVLGEHLGETVGALAEVVDGGAGHVAVEKLVGVVNLGTELEHAAGLDGNGVGVTSKHLDLETKSLGLENGLAGIAARGVEEGQHAEHLPGAILLLDGDGEGTETTAGELSGLLLEESGLLLGAVGEGEDGLGGTLGASVADAAVGGDGGDTLGDGVEGSELLGLPAVGDELLGLRVALEGEDGDLVDGVKGLDVVGRGESGDGHHPVDVNTLHDEGLADGQLVGSEGTGLVGAEDVDTSQGLDGGELLNDGLLLGEVGGTDGESGGGDARQTDGDTDDEKNQGVVEQVDGSALLRDLDGAVETTDPGGEDEDDDESEKRSTDGVHDGLEVTLVLGALDEGGGLSDEGSLGTVGDDTEGLAALATGGVVASVGHELVDSEGLTSHGRLVNGDDGVSELGVGVLLITLLELLAAGGHDILGLELSLVGSVAGGVLVVANQLAISGDDVAFLNDDLGKSMLATLAVLVCAWGS</sequence>
<feature type="compositionally biased region" description="Polar residues" evidence="1">
    <location>
        <begin position="242"/>
        <end position="253"/>
    </location>
</feature>
<organism evidence="2 3">
    <name type="scientific">Colletotrichum liriopes</name>
    <dbReference type="NCBI Taxonomy" id="708192"/>
    <lineage>
        <taxon>Eukaryota</taxon>
        <taxon>Fungi</taxon>
        <taxon>Dikarya</taxon>
        <taxon>Ascomycota</taxon>
        <taxon>Pezizomycotina</taxon>
        <taxon>Sordariomycetes</taxon>
        <taxon>Hypocreomycetidae</taxon>
        <taxon>Glomerellales</taxon>
        <taxon>Glomerellaceae</taxon>
        <taxon>Colletotrichum</taxon>
        <taxon>Colletotrichum spaethianum species complex</taxon>
    </lineage>
</organism>
<protein>
    <submittedName>
        <fullName evidence="2">Uncharacterized protein</fullName>
    </submittedName>
</protein>
<feature type="region of interest" description="Disordered" evidence="1">
    <location>
        <begin position="238"/>
        <end position="273"/>
    </location>
</feature>
<feature type="compositionally biased region" description="Acidic residues" evidence="1">
    <location>
        <begin position="129"/>
        <end position="165"/>
    </location>
</feature>
<feature type="region of interest" description="Disordered" evidence="1">
    <location>
        <begin position="188"/>
        <end position="218"/>
    </location>
</feature>
<proteinExistence type="predicted"/>
<feature type="compositionally biased region" description="Basic and acidic residues" evidence="1">
    <location>
        <begin position="681"/>
        <end position="690"/>
    </location>
</feature>
<dbReference type="EMBL" id="BPPX01000062">
    <property type="protein sequence ID" value="GJC90876.1"/>
    <property type="molecule type" value="Genomic_DNA"/>
</dbReference>
<accession>A0AA37H2S0</accession>
<feature type="compositionally biased region" description="Acidic residues" evidence="1">
    <location>
        <begin position="203"/>
        <end position="213"/>
    </location>
</feature>
<gene>
    <name evidence="2" type="ORF">ColLi_13714</name>
</gene>
<dbReference type="Proteomes" id="UP001055172">
    <property type="component" value="Unassembled WGS sequence"/>
</dbReference>
<feature type="compositionally biased region" description="Gly residues" evidence="1">
    <location>
        <begin position="621"/>
        <end position="633"/>
    </location>
</feature>
<evidence type="ECO:0000256" key="1">
    <source>
        <dbReference type="SAM" id="MobiDB-lite"/>
    </source>
</evidence>
<keyword evidence="3" id="KW-1185">Reference proteome</keyword>
<comment type="caution">
    <text evidence="2">The sequence shown here is derived from an EMBL/GenBank/DDBJ whole genome shotgun (WGS) entry which is preliminary data.</text>
</comment>
<feature type="compositionally biased region" description="Low complexity" evidence="1">
    <location>
        <begin position="610"/>
        <end position="620"/>
    </location>
</feature>